<accession>A0ABY5NS02</accession>
<dbReference type="InterPro" id="IPR044023">
    <property type="entry name" value="Ig_7"/>
</dbReference>
<dbReference type="InterPro" id="IPR049804">
    <property type="entry name" value="Choice_anch_L"/>
</dbReference>
<dbReference type="Proteomes" id="UP001317001">
    <property type="component" value="Chromosome"/>
</dbReference>
<name>A0ABY5NS02_9FLAO</name>
<dbReference type="InterPro" id="IPR007110">
    <property type="entry name" value="Ig-like_dom"/>
</dbReference>
<evidence type="ECO:0000313" key="5">
    <source>
        <dbReference type="Proteomes" id="UP001317001"/>
    </source>
</evidence>
<organism evidence="4 5">
    <name type="scientific">Paenimyroides aestuarii</name>
    <dbReference type="NCBI Taxonomy" id="2968490"/>
    <lineage>
        <taxon>Bacteria</taxon>
        <taxon>Pseudomonadati</taxon>
        <taxon>Bacteroidota</taxon>
        <taxon>Flavobacteriia</taxon>
        <taxon>Flavobacteriales</taxon>
        <taxon>Flavobacteriaceae</taxon>
        <taxon>Paenimyroides</taxon>
    </lineage>
</organism>
<evidence type="ECO:0000256" key="2">
    <source>
        <dbReference type="SAM" id="Phobius"/>
    </source>
</evidence>
<feature type="domain" description="Ig-like" evidence="3">
    <location>
        <begin position="388"/>
        <end position="490"/>
    </location>
</feature>
<dbReference type="EMBL" id="CP102382">
    <property type="protein sequence ID" value="UUV21341.1"/>
    <property type="molecule type" value="Genomic_DNA"/>
</dbReference>
<dbReference type="Gene3D" id="2.60.40.10">
    <property type="entry name" value="Immunoglobulins"/>
    <property type="match status" value="3"/>
</dbReference>
<keyword evidence="2" id="KW-0472">Membrane</keyword>
<dbReference type="InterPro" id="IPR026444">
    <property type="entry name" value="Secre_tail"/>
</dbReference>
<reference evidence="4 5" key="1">
    <citation type="submission" date="2022-08" db="EMBL/GenBank/DDBJ databases">
        <title>Myroides zhujiangensis sp. nov., a novel bacterium isolated from sediment in the Pearl River Estuary.</title>
        <authorList>
            <person name="Cui L."/>
        </authorList>
    </citation>
    <scope>NUCLEOTIDE SEQUENCE [LARGE SCALE GENOMIC DNA]</scope>
    <source>
        <strain evidence="4 5">SCSIO 72103</strain>
    </source>
</reference>
<dbReference type="InterPro" id="IPR013783">
    <property type="entry name" value="Ig-like_fold"/>
</dbReference>
<gene>
    <name evidence="4" type="ORF">NPX36_13580</name>
</gene>
<keyword evidence="5" id="KW-1185">Reference proteome</keyword>
<protein>
    <submittedName>
        <fullName evidence="4">Choice-of-anchor L domain-containing protein</fullName>
    </submittedName>
</protein>
<dbReference type="RefSeq" id="WP_257499268.1">
    <property type="nucleotide sequence ID" value="NZ_CP102382.1"/>
</dbReference>
<keyword evidence="1" id="KW-0732">Signal</keyword>
<dbReference type="Pfam" id="PF19081">
    <property type="entry name" value="Ig_7"/>
    <property type="match status" value="2"/>
</dbReference>
<proteinExistence type="predicted"/>
<dbReference type="NCBIfam" id="NF038133">
    <property type="entry name" value="choice_anch_L"/>
    <property type="match status" value="1"/>
</dbReference>
<evidence type="ECO:0000313" key="4">
    <source>
        <dbReference type="EMBL" id="UUV21341.1"/>
    </source>
</evidence>
<dbReference type="NCBIfam" id="TIGR04183">
    <property type="entry name" value="Por_Secre_tail"/>
    <property type="match status" value="1"/>
</dbReference>
<dbReference type="Pfam" id="PF18962">
    <property type="entry name" value="Por_Secre_tail"/>
    <property type="match status" value="1"/>
</dbReference>
<dbReference type="InterPro" id="IPR025667">
    <property type="entry name" value="SprB_repeat"/>
</dbReference>
<sequence>MNLKKVKLLNDSTKKRINVQNLFWLFLFSFVINYLSLGQSLPTRINIPNSTPPVVPLGIGDFIEVNNASSAQSAFTVSQLINNVLISGGGNCTSANATNVVVSPNLPATNLNRSWGYFNKANANFPFQSGIVLSTGFARKAGNNFINPVLSDNLNSGGDVDLANVLNISPMVLYDATYIEFDFVPITNQITFNYILASEEYGDGYECSFTDAFALLLKKVGDPTYTNLAVLPNSGGVVSTSNIHPAVTGSAGSCGAVNQQYFGGYNTTNSDINFQGRTIPLTATATVIPGETYHFKMVIADYADDKYDTAVFLEAGSFDIGVKITDTAGNILPSNIKKCEATQVIKASVLATNATYKWFLNNVQIPGAISDSYTVTQTGTYSVEVTVPSSTCVSTASITVDNGTVPPLDLTDINGTILPSNLLLCETVNTTLKVTTSAANPTYQWYFNNTIISGATQSTYTATQIGNYSVKVASSNFDCPATAAVDVNITTLVLNTPVTLQGCSPTNTAVYNLTNAETSISTLSGVTYSYYENLADAQAINANTIAVPTAYSSVSKTIYAVASWGPCSKIAAIDLQTVLSPTIINQPVNQIVCLNNNATINVNAVNGVGYQWQVDTGSGFTNLSNNTVYSGVTTNSLTISNVTNSLNGYTYKVIVKSNCLNDLASNAVTLTVSQVKGSLTQTNVLCFGESNGSATVSGNGGLAPYSYLWSNNATTAAISGLSAGTYSVVITDANGCFGTETVVISQPTALTNVVNVKNLSCNNANDGTIEVIPSGGTLPYTYTWSHNTATTPKVTGLSAGTYTVTVKDAYNCIKTENITITEPNALSASITSKNVGCFATATGEAAITVIGGTEPYTYLWSNGGNTANISNISKGNYTVLVTDANGCSLTKAVTITEPNVLKVATTQTKAGCNGSLTNSVIAMPTGGTQPYTYSWSNGATTSTVDDLVPGNYTLTVSDANGCTVTESVTVVPNVGLSLNFSKKNVSCNGLADGNITATIVGGRAPYTYNWSNGATTASISNLSAGTYSLTITDDYGCTFSESVTIDQPDVLNIAYQQNNVLCYATTTGSISLNVTGGTPPYTYQWSNGNTSQNINQLPAGLYNVLVIDSKNCTASQNIYITQPIDIPQPVTTNQVFCINENATVSDLVVTGTDVKWYTTPFGGIPLSETQQLATGSYYASQTINGCENYTRAAINVTINTTNIPTGLSVQEFCEPYTPTVGDLNVNGQNIKWYDKATNGIPLSATTSLVNGTTYYATQTVNGCESTNRFAVVVNIYPSNPITTTSLVICNTALIQNISIDNFSSLQLKWYSSLTSTQALPSTHLLTNGVYYVSTFNYNLCESVRKPLQIITTAGVTVPIVSTQQVFCNTAYVSDLVANGMPGATINWYSSAQSVTPLAANTPLLTGTYYIEQEILPCKSPRIAVAVRVYPTTAPIMTDFVLCAGATVGDLYLKASTSTKYVWYVDNSSTTPLPDTYSLTTGYYYVAIDYSGCTSSRRQVHVKVNTRPNSPTGFLTQNFTHQAKVADLIMNQPYVTWYLSYNDAINRMNPLDVSDFLEDGVTYYGVIIDENGCPSYPTAVKVGITLSVNNFDLAGLKYYPNPVENDLIVSYKHTIESVEVYNIIGQRVLKQSNDNETVKINFSQFSSGTYMVKLFSEEHTQFIKIIKK</sequence>
<evidence type="ECO:0000256" key="1">
    <source>
        <dbReference type="ARBA" id="ARBA00022729"/>
    </source>
</evidence>
<dbReference type="PROSITE" id="PS50835">
    <property type="entry name" value="IG_LIKE"/>
    <property type="match status" value="1"/>
</dbReference>
<dbReference type="Gene3D" id="2.60.40.740">
    <property type="match status" value="3"/>
</dbReference>
<dbReference type="Pfam" id="PF13573">
    <property type="entry name" value="SprB"/>
    <property type="match status" value="6"/>
</dbReference>
<evidence type="ECO:0000259" key="3">
    <source>
        <dbReference type="PROSITE" id="PS50835"/>
    </source>
</evidence>
<keyword evidence="2" id="KW-1133">Transmembrane helix</keyword>
<keyword evidence="2" id="KW-0812">Transmembrane</keyword>
<feature type="transmembrane region" description="Helical" evidence="2">
    <location>
        <begin position="21"/>
        <end position="41"/>
    </location>
</feature>